<dbReference type="GO" id="GO:0005634">
    <property type="term" value="C:nucleus"/>
    <property type="evidence" value="ECO:0007669"/>
    <property type="project" value="UniProtKB-SubCell"/>
</dbReference>
<evidence type="ECO:0000313" key="14">
    <source>
        <dbReference type="Proteomes" id="UP000031512"/>
    </source>
</evidence>
<dbReference type="Proteomes" id="UP000031512">
    <property type="component" value="Chromosome 1"/>
</dbReference>
<dbReference type="AlphaFoldDB" id="L0AZK5"/>
<dbReference type="EMBL" id="CP001669">
    <property type="protein sequence ID" value="AFZ80421.1"/>
    <property type="molecule type" value="Genomic_DNA"/>
</dbReference>
<protein>
    <recommendedName>
        <fullName evidence="10">Kinetochore protein NDC80</fullName>
    </recommendedName>
</protein>
<evidence type="ECO:0000256" key="7">
    <source>
        <dbReference type="ARBA" id="ARBA00023242"/>
    </source>
</evidence>
<evidence type="ECO:0000256" key="8">
    <source>
        <dbReference type="ARBA" id="ARBA00023306"/>
    </source>
</evidence>
<feature type="coiled-coil region" evidence="11">
    <location>
        <begin position="298"/>
        <end position="325"/>
    </location>
</feature>
<name>L0AZK5_THEEQ</name>
<dbReference type="InterPro" id="IPR005550">
    <property type="entry name" value="Kinetochore_Ndc80"/>
</dbReference>
<keyword evidence="2 10" id="KW-0158">Chromosome</keyword>
<sequence>MTYSHGLKATSTPLPLGTFKRNVVNKKECVNTILQFLAWKGYQLCSERELLRAPSLGVLLQIWNILFKFVDANVEITRENMTVEVPRFFKDFGYPLIMETSHLRTPTADHQWERNLLALSWLCKLLLYEHKNFEISAPRSNVNIPSTIPKANISNKLLENSITELTTKHYQRFINGCETSKELMEAFSAELGSIRADLQFDIDKKMELFEQLRNEVSQLQDYICNFGNVKHRIKVLSSDLEQIERATRNLKDSFVISEHELESSKHLLRKESSHLLRLQEKNKEINDMIYNNINGVNLKDLNDRIYTLRAEISTLVERIKEYESEIPLLSSNIISMSNTLLKLHASSSSLLEGIKSALLANGIEASSWVNLEKITLNTEANAADEILGISIDSFEAKIEEIFSSDSQKFQETTWAIKQTNDTIAELEIAIISLENEINITNKKLENSQDSANVSRLQAETEDIVTMIKSCAQENLQTCKDKLRSVLEELQGANDQLELEKANAKKKLESYLEAIRTIVQVCHEQKLKNCHAIKGLVSHKVATIEGLSPLLKDNSG</sequence>
<dbReference type="PANTHER" id="PTHR10643">
    <property type="entry name" value="KINETOCHORE PROTEIN NDC80"/>
    <property type="match status" value="1"/>
</dbReference>
<reference evidence="13 14" key="1">
    <citation type="journal article" date="2012" name="BMC Genomics">
        <title>Comparative genomic analysis and phylogenetic position of Theileria equi.</title>
        <authorList>
            <person name="Kappmeyer L.S."/>
            <person name="Thiagarajan M."/>
            <person name="Herndon D.R."/>
            <person name="Ramsay J.D."/>
            <person name="Caler E."/>
            <person name="Djikeng A."/>
            <person name="Gillespie J.J."/>
            <person name="Lau A.O."/>
            <person name="Roalson E.H."/>
            <person name="Silva J.C."/>
            <person name="Silva M.G."/>
            <person name="Suarez C.E."/>
            <person name="Ueti M.W."/>
            <person name="Nene V.M."/>
            <person name="Mealey R.H."/>
            <person name="Knowles D.P."/>
            <person name="Brayton K.A."/>
        </authorList>
    </citation>
    <scope>NUCLEOTIDE SEQUENCE [LARGE SCALE GENOMIC DNA]</scope>
    <source>
        <strain evidence="13 14">WA</strain>
    </source>
</reference>
<dbReference type="OrthoDB" id="7459479at2759"/>
<keyword evidence="8 10" id="KW-0131">Cell cycle</keyword>
<accession>L0AZK5</accession>
<dbReference type="Pfam" id="PF03801">
    <property type="entry name" value="Ndc80_HEC"/>
    <property type="match status" value="1"/>
</dbReference>
<evidence type="ECO:0000256" key="5">
    <source>
        <dbReference type="ARBA" id="ARBA00022838"/>
    </source>
</evidence>
<dbReference type="PANTHER" id="PTHR10643:SF2">
    <property type="entry name" value="KINETOCHORE PROTEIN NDC80 HOMOLOG"/>
    <property type="match status" value="1"/>
</dbReference>
<dbReference type="InterPro" id="IPR038273">
    <property type="entry name" value="Ndc80_sf"/>
</dbReference>
<comment type="subunit">
    <text evidence="10">Component of the NDC80 complex.</text>
</comment>
<dbReference type="Gene3D" id="1.10.418.30">
    <property type="entry name" value="Ncd80 complex, Ncd80 subunit"/>
    <property type="match status" value="1"/>
</dbReference>
<evidence type="ECO:0000256" key="9">
    <source>
        <dbReference type="ARBA" id="ARBA00023328"/>
    </source>
</evidence>
<evidence type="ECO:0000313" key="13">
    <source>
        <dbReference type="EMBL" id="AFZ80421.1"/>
    </source>
</evidence>
<feature type="coiled-coil region" evidence="11">
    <location>
        <begin position="416"/>
        <end position="513"/>
    </location>
</feature>
<evidence type="ECO:0000259" key="12">
    <source>
        <dbReference type="Pfam" id="PF03801"/>
    </source>
</evidence>
<evidence type="ECO:0000256" key="3">
    <source>
        <dbReference type="ARBA" id="ARBA00022618"/>
    </source>
</evidence>
<keyword evidence="3 10" id="KW-0132">Cell division</keyword>
<dbReference type="KEGG" id="beq:BEWA_032740"/>
<dbReference type="eggNOG" id="KOG0995">
    <property type="taxonomic scope" value="Eukaryota"/>
</dbReference>
<dbReference type="RefSeq" id="XP_004830087.1">
    <property type="nucleotide sequence ID" value="XM_004830030.1"/>
</dbReference>
<dbReference type="GO" id="GO:0051315">
    <property type="term" value="P:attachment of mitotic spindle microtubules to kinetochore"/>
    <property type="evidence" value="ECO:0007669"/>
    <property type="project" value="UniProtKB-UniRule"/>
</dbReference>
<comment type="subcellular location">
    <subcellularLocation>
        <location evidence="10">Chromosome</location>
        <location evidence="10">Centromere</location>
        <location evidence="10">Kinetochore</location>
    </subcellularLocation>
    <subcellularLocation>
        <location evidence="10">Nucleus</location>
    </subcellularLocation>
</comment>
<evidence type="ECO:0000256" key="1">
    <source>
        <dbReference type="ARBA" id="ARBA00007050"/>
    </source>
</evidence>
<dbReference type="InterPro" id="IPR055260">
    <property type="entry name" value="Ndc80_CH"/>
</dbReference>
<evidence type="ECO:0000256" key="2">
    <source>
        <dbReference type="ARBA" id="ARBA00022454"/>
    </source>
</evidence>
<dbReference type="GO" id="GO:0031262">
    <property type="term" value="C:Ndc80 complex"/>
    <property type="evidence" value="ECO:0007669"/>
    <property type="project" value="UniProtKB-UniRule"/>
</dbReference>
<dbReference type="GO" id="GO:0051301">
    <property type="term" value="P:cell division"/>
    <property type="evidence" value="ECO:0007669"/>
    <property type="project" value="UniProtKB-UniRule"/>
</dbReference>
<keyword evidence="14" id="KW-1185">Reference proteome</keyword>
<feature type="coiled-coil region" evidence="11">
    <location>
        <begin position="195"/>
        <end position="253"/>
    </location>
</feature>
<evidence type="ECO:0000256" key="11">
    <source>
        <dbReference type="SAM" id="Coils"/>
    </source>
</evidence>
<keyword evidence="9 10" id="KW-0137">Centromere</keyword>
<comment type="function">
    <text evidence="10">Acts as a component of the essential kinetochore-associated NDC80 complex, which is required for chromosome segregation and spindle checkpoint activity.</text>
</comment>
<dbReference type="STRING" id="1537102.L0AZK5"/>
<keyword evidence="5 10" id="KW-0995">Kinetochore</keyword>
<comment type="similarity">
    <text evidence="1 10">Belongs to the NDC80/HEC1 family.</text>
</comment>
<organism evidence="13 14">
    <name type="scientific">Theileria equi strain WA</name>
    <dbReference type="NCBI Taxonomy" id="1537102"/>
    <lineage>
        <taxon>Eukaryota</taxon>
        <taxon>Sar</taxon>
        <taxon>Alveolata</taxon>
        <taxon>Apicomplexa</taxon>
        <taxon>Aconoidasida</taxon>
        <taxon>Piroplasmida</taxon>
        <taxon>Theileriidae</taxon>
        <taxon>Theileria</taxon>
    </lineage>
</organism>
<dbReference type="GeneID" id="15803295"/>
<keyword evidence="7 10" id="KW-0539">Nucleus</keyword>
<proteinExistence type="inferred from homology"/>
<feature type="domain" description="Kinetochore protein Ndc80 CH" evidence="12">
    <location>
        <begin position="26"/>
        <end position="126"/>
    </location>
</feature>
<evidence type="ECO:0000256" key="4">
    <source>
        <dbReference type="ARBA" id="ARBA00022776"/>
    </source>
</evidence>
<keyword evidence="4 10" id="KW-0498">Mitosis</keyword>
<gene>
    <name evidence="13" type="ORF">BEWA_032740</name>
</gene>
<evidence type="ECO:0000256" key="10">
    <source>
        <dbReference type="RuleBase" id="RU368072"/>
    </source>
</evidence>
<evidence type="ECO:0000256" key="6">
    <source>
        <dbReference type="ARBA" id="ARBA00023054"/>
    </source>
</evidence>
<dbReference type="VEuPathDB" id="PiroplasmaDB:BEWA_032740"/>
<keyword evidence="6 11" id="KW-0175">Coiled coil</keyword>